<accession>T1IAE5</accession>
<evidence type="ECO:0000313" key="2">
    <source>
        <dbReference type="Proteomes" id="UP000015103"/>
    </source>
</evidence>
<dbReference type="RefSeq" id="XP_073973340.1">
    <property type="nucleotide sequence ID" value="XM_074117239.1"/>
</dbReference>
<reference evidence="1" key="1">
    <citation type="submission" date="2015-05" db="UniProtKB">
        <authorList>
            <consortium name="EnsemblMetazoa"/>
        </authorList>
    </citation>
    <scope>IDENTIFICATION</scope>
</reference>
<dbReference type="Proteomes" id="UP000015103">
    <property type="component" value="Unassembled WGS sequence"/>
</dbReference>
<name>T1IAE5_RHOPR</name>
<organism evidence="1 2">
    <name type="scientific">Rhodnius prolixus</name>
    <name type="common">Triatomid bug</name>
    <dbReference type="NCBI Taxonomy" id="13249"/>
    <lineage>
        <taxon>Eukaryota</taxon>
        <taxon>Metazoa</taxon>
        <taxon>Ecdysozoa</taxon>
        <taxon>Arthropoda</taxon>
        <taxon>Hexapoda</taxon>
        <taxon>Insecta</taxon>
        <taxon>Pterygota</taxon>
        <taxon>Neoptera</taxon>
        <taxon>Paraneoptera</taxon>
        <taxon>Hemiptera</taxon>
        <taxon>Heteroptera</taxon>
        <taxon>Panheteroptera</taxon>
        <taxon>Cimicomorpha</taxon>
        <taxon>Reduviidae</taxon>
        <taxon>Triatominae</taxon>
        <taxon>Rhodnius</taxon>
    </lineage>
</organism>
<dbReference type="GeneID" id="141448700"/>
<dbReference type="HOGENOM" id="CLU_1564827_0_0_1"/>
<evidence type="ECO:0000313" key="1">
    <source>
        <dbReference type="EnsemblMetazoa" id="RPRC013266-PA"/>
    </source>
</evidence>
<dbReference type="InParanoid" id="T1IAE5"/>
<dbReference type="EnsemblMetazoa" id="RPRC013266-RA">
    <property type="protein sequence ID" value="RPRC013266-PA"/>
    <property type="gene ID" value="RPRC013266"/>
</dbReference>
<keyword evidence="2" id="KW-1185">Reference proteome</keyword>
<dbReference type="AlphaFoldDB" id="T1IAE5"/>
<dbReference type="EMBL" id="ACPB03019480">
    <property type="status" value="NOT_ANNOTATED_CDS"/>
    <property type="molecule type" value="Genomic_DNA"/>
</dbReference>
<protein>
    <submittedName>
        <fullName evidence="1">Uncharacterized protein</fullName>
    </submittedName>
</protein>
<proteinExistence type="predicted"/>
<dbReference type="VEuPathDB" id="VectorBase:RPRC013266"/>
<sequence>MSSSCLGDAICSLGKLCLFSTDFLDSVHLLLLGDFTQIPVFVFFIAVVLFNFKYANIFKLPKEFKEYPYTVFGFLAELLLHWIPSNILMATFVAMHRSLYRYFINLEIEDEHSGATDWLKSKVRGIFASQIESPERIEMPTYPFLITMGLAVYTLLTVAMNRPAVTLEASR</sequence>
<dbReference type="OMA" id="SWHENIS"/>